<keyword evidence="2" id="KW-1185">Reference proteome</keyword>
<dbReference type="Proteomes" id="UP001153954">
    <property type="component" value="Unassembled WGS sequence"/>
</dbReference>
<reference evidence="1" key="1">
    <citation type="submission" date="2022-03" db="EMBL/GenBank/DDBJ databases">
        <authorList>
            <person name="Tunstrom K."/>
        </authorList>
    </citation>
    <scope>NUCLEOTIDE SEQUENCE</scope>
</reference>
<dbReference type="EMBL" id="CAKOGL010000007">
    <property type="protein sequence ID" value="CAH2088452.1"/>
    <property type="molecule type" value="Genomic_DNA"/>
</dbReference>
<organism evidence="1 2">
    <name type="scientific">Euphydryas editha</name>
    <name type="common">Edith's checkerspot</name>
    <dbReference type="NCBI Taxonomy" id="104508"/>
    <lineage>
        <taxon>Eukaryota</taxon>
        <taxon>Metazoa</taxon>
        <taxon>Ecdysozoa</taxon>
        <taxon>Arthropoda</taxon>
        <taxon>Hexapoda</taxon>
        <taxon>Insecta</taxon>
        <taxon>Pterygota</taxon>
        <taxon>Neoptera</taxon>
        <taxon>Endopterygota</taxon>
        <taxon>Lepidoptera</taxon>
        <taxon>Glossata</taxon>
        <taxon>Ditrysia</taxon>
        <taxon>Papilionoidea</taxon>
        <taxon>Nymphalidae</taxon>
        <taxon>Nymphalinae</taxon>
        <taxon>Euphydryas</taxon>
    </lineage>
</organism>
<dbReference type="InterPro" id="IPR036397">
    <property type="entry name" value="RNaseH_sf"/>
</dbReference>
<proteinExistence type="predicted"/>
<protein>
    <recommendedName>
        <fullName evidence="3">Tc1-like transposase DDE domain-containing protein</fullName>
    </recommendedName>
</protein>
<sequence length="127" mass="14899">MAPTSNSRKSDMQAWLTKNVPQLYDIIKNKARLKKYSVDKIFMAIGHDVLRLPPYHLDLNPIEMAWASTKGYVSSQNVKLNISYVIDLIKEKVNLMAPEEWKKLYDKVKSIEENYIKNYHTVDVRRN</sequence>
<dbReference type="Gene3D" id="3.30.420.10">
    <property type="entry name" value="Ribonuclease H-like superfamily/Ribonuclease H"/>
    <property type="match status" value="1"/>
</dbReference>
<accession>A0AAU9TQK8</accession>
<dbReference type="GO" id="GO:0003676">
    <property type="term" value="F:nucleic acid binding"/>
    <property type="evidence" value="ECO:0007669"/>
    <property type="project" value="InterPro"/>
</dbReference>
<name>A0AAU9TQK8_EUPED</name>
<evidence type="ECO:0000313" key="1">
    <source>
        <dbReference type="EMBL" id="CAH2088452.1"/>
    </source>
</evidence>
<evidence type="ECO:0008006" key="3">
    <source>
        <dbReference type="Google" id="ProtNLM"/>
    </source>
</evidence>
<dbReference type="AlphaFoldDB" id="A0AAU9TQK8"/>
<dbReference type="PANTHER" id="PTHR33939:SF1">
    <property type="entry name" value="DUF4371 DOMAIN-CONTAINING PROTEIN"/>
    <property type="match status" value="1"/>
</dbReference>
<dbReference type="PANTHER" id="PTHR33939">
    <property type="entry name" value="PROTEIN CBG22215"/>
    <property type="match status" value="1"/>
</dbReference>
<gene>
    <name evidence="1" type="ORF">EEDITHA_LOCUS4610</name>
</gene>
<comment type="caution">
    <text evidence="1">The sequence shown here is derived from an EMBL/GenBank/DDBJ whole genome shotgun (WGS) entry which is preliminary data.</text>
</comment>
<evidence type="ECO:0000313" key="2">
    <source>
        <dbReference type="Proteomes" id="UP001153954"/>
    </source>
</evidence>